<dbReference type="SUPFAM" id="SSF56091">
    <property type="entry name" value="DNA ligase/mRNA capping enzyme, catalytic domain"/>
    <property type="match status" value="1"/>
</dbReference>
<keyword evidence="5" id="KW-0067">ATP-binding</keyword>
<dbReference type="STRING" id="13333.U5D2G5"/>
<dbReference type="InterPro" id="IPR050191">
    <property type="entry name" value="ATP-dep_DNA_ligase"/>
</dbReference>
<dbReference type="Pfam" id="PF01068">
    <property type="entry name" value="DNA_ligase_A_M"/>
    <property type="match status" value="1"/>
</dbReference>
<evidence type="ECO:0000256" key="3">
    <source>
        <dbReference type="ARBA" id="ARBA00022741"/>
    </source>
</evidence>
<dbReference type="OMA" id="MEFTCEH"/>
<reference evidence="10" key="1">
    <citation type="journal article" date="2013" name="Science">
        <title>The Amborella genome and the evolution of flowering plants.</title>
        <authorList>
            <consortium name="Amborella Genome Project"/>
        </authorList>
    </citation>
    <scope>NUCLEOTIDE SEQUENCE [LARGE SCALE GENOMIC DNA]</scope>
</reference>
<dbReference type="InterPro" id="IPR012310">
    <property type="entry name" value="DNA_ligase_ATP-dep_cent"/>
</dbReference>
<evidence type="ECO:0000256" key="4">
    <source>
        <dbReference type="ARBA" id="ARBA00022763"/>
    </source>
</evidence>
<evidence type="ECO:0000313" key="9">
    <source>
        <dbReference type="EMBL" id="ERN19826.1"/>
    </source>
</evidence>
<dbReference type="PROSITE" id="PS00697">
    <property type="entry name" value="DNA_LIGASE_A1"/>
    <property type="match status" value="1"/>
</dbReference>
<accession>U5D2G5</accession>
<name>U5D2G5_AMBTC</name>
<keyword evidence="3" id="KW-0547">Nucleotide-binding</keyword>
<keyword evidence="7" id="KW-0234">DNA repair</keyword>
<dbReference type="GO" id="GO:0003677">
    <property type="term" value="F:DNA binding"/>
    <property type="evidence" value="ECO:0007669"/>
    <property type="project" value="InterPro"/>
</dbReference>
<dbReference type="GO" id="GO:0006281">
    <property type="term" value="P:DNA repair"/>
    <property type="evidence" value="ECO:0007669"/>
    <property type="project" value="UniProtKB-KW"/>
</dbReference>
<sequence length="129" mass="14281">MVYSEVPPVPSSQIQSRLEEAAKIVKQVYSVAPIYDKIVSALLSAGVRKLSDTCCFTLGVPVGPMLAKPTKGVSEILDKFQDTEFTCEYKYDGERAQIHYLDIGSVEIYSRNAERNTGKFPDVVDSVSR</sequence>
<keyword evidence="4" id="KW-0227">DNA damage</keyword>
<keyword evidence="6" id="KW-0233">DNA recombination</keyword>
<evidence type="ECO:0000256" key="2">
    <source>
        <dbReference type="ARBA" id="ARBA00022598"/>
    </source>
</evidence>
<dbReference type="InterPro" id="IPR016059">
    <property type="entry name" value="DNA_ligase_ATP-dep_CS"/>
</dbReference>
<dbReference type="GO" id="GO:0005524">
    <property type="term" value="F:ATP binding"/>
    <property type="evidence" value="ECO:0007669"/>
    <property type="project" value="UniProtKB-KW"/>
</dbReference>
<dbReference type="PANTHER" id="PTHR45674">
    <property type="entry name" value="DNA LIGASE 1/3 FAMILY MEMBER"/>
    <property type="match status" value="1"/>
</dbReference>
<evidence type="ECO:0000256" key="7">
    <source>
        <dbReference type="ARBA" id="ARBA00023204"/>
    </source>
</evidence>
<proteinExistence type="inferred from homology"/>
<comment type="similarity">
    <text evidence="1">Belongs to the ATP-dependent DNA ligase family.</text>
</comment>
<protein>
    <recommendedName>
        <fullName evidence="8">ATP-dependent DNA ligase family profile domain-containing protein</fullName>
    </recommendedName>
</protein>
<evidence type="ECO:0000313" key="10">
    <source>
        <dbReference type="Proteomes" id="UP000017836"/>
    </source>
</evidence>
<dbReference type="PANTHER" id="PTHR45674:SF4">
    <property type="entry name" value="DNA LIGASE 1"/>
    <property type="match status" value="1"/>
</dbReference>
<keyword evidence="2" id="KW-0436">Ligase</keyword>
<organism evidence="9 10">
    <name type="scientific">Amborella trichopoda</name>
    <dbReference type="NCBI Taxonomy" id="13333"/>
    <lineage>
        <taxon>Eukaryota</taxon>
        <taxon>Viridiplantae</taxon>
        <taxon>Streptophyta</taxon>
        <taxon>Embryophyta</taxon>
        <taxon>Tracheophyta</taxon>
        <taxon>Spermatophyta</taxon>
        <taxon>Magnoliopsida</taxon>
        <taxon>Amborellales</taxon>
        <taxon>Amborellaceae</taxon>
        <taxon>Amborella</taxon>
    </lineage>
</organism>
<dbReference type="GO" id="GO:0006310">
    <property type="term" value="P:DNA recombination"/>
    <property type="evidence" value="ECO:0007669"/>
    <property type="project" value="UniProtKB-KW"/>
</dbReference>
<evidence type="ECO:0000256" key="1">
    <source>
        <dbReference type="ARBA" id="ARBA00007572"/>
    </source>
</evidence>
<dbReference type="Gene3D" id="3.30.470.30">
    <property type="entry name" value="DNA ligase/mRNA capping enzyme"/>
    <property type="match status" value="1"/>
</dbReference>
<dbReference type="HOGENOM" id="CLU_1951685_0_0_1"/>
<dbReference type="Gramene" id="ERN19826">
    <property type="protein sequence ID" value="ERN19826"/>
    <property type="gene ID" value="AMTR_s00064p00190010"/>
</dbReference>
<evidence type="ECO:0000259" key="8">
    <source>
        <dbReference type="Pfam" id="PF01068"/>
    </source>
</evidence>
<dbReference type="Gene3D" id="1.10.3260.10">
    <property type="entry name" value="DNA ligase, ATP-dependent, N-terminal domain"/>
    <property type="match status" value="1"/>
</dbReference>
<dbReference type="Proteomes" id="UP000017836">
    <property type="component" value="Unassembled WGS sequence"/>
</dbReference>
<evidence type="ECO:0000256" key="6">
    <source>
        <dbReference type="ARBA" id="ARBA00023172"/>
    </source>
</evidence>
<dbReference type="InterPro" id="IPR036599">
    <property type="entry name" value="DNA_ligase_N_sf"/>
</dbReference>
<gene>
    <name evidence="9" type="ORF">AMTR_s00064p00190010</name>
</gene>
<keyword evidence="10" id="KW-1185">Reference proteome</keyword>
<evidence type="ECO:0000256" key="5">
    <source>
        <dbReference type="ARBA" id="ARBA00022840"/>
    </source>
</evidence>
<dbReference type="eggNOG" id="KOG0967">
    <property type="taxonomic scope" value="Eukaryota"/>
</dbReference>
<feature type="domain" description="ATP-dependent DNA ligase family profile" evidence="8">
    <location>
        <begin position="64"/>
        <end position="127"/>
    </location>
</feature>
<dbReference type="AlphaFoldDB" id="U5D2G5"/>
<dbReference type="EMBL" id="KI392064">
    <property type="protein sequence ID" value="ERN19826.1"/>
    <property type="molecule type" value="Genomic_DNA"/>
</dbReference>
<dbReference type="GO" id="GO:0003910">
    <property type="term" value="F:DNA ligase (ATP) activity"/>
    <property type="evidence" value="ECO:0007669"/>
    <property type="project" value="InterPro"/>
</dbReference>